<sequence length="311" mass="35337">MSKPILPENHHSIRVRLTDNHWADLERIVGERIASDCRIKLDEIINKYIFCISAYSKSATTPEIKQHLRLLANRCRKFHSTLGDILMLPVSDEGHAEWIHNLRKGEISEYEKNALYSAMIAKNPRRPRYLRRVGNKKVFRKSNERVYERSLEVVSNASGGGMSRKKLIEIYDESVLFYQLVMKAVSGLSSSAGAQSDPYIDDFLNDLLDQFYASWSRKSREKVEAFVAYLMTVISDWSETSRVPALYHGFTDAVPLSDSFKSCMEPSRLPERLRAARKARRRKVGRISAAEAIAGAPCVPPSGSTNKLPED</sequence>
<comment type="caution">
    <text evidence="1">The sequence shown here is derived from an EMBL/GenBank/DDBJ whole genome shotgun (WGS) entry which is preliminary data.</text>
</comment>
<organism evidence="1 2">
    <name type="scientific">Azospirillum argentinense</name>
    <dbReference type="NCBI Taxonomy" id="2970906"/>
    <lineage>
        <taxon>Bacteria</taxon>
        <taxon>Pseudomonadati</taxon>
        <taxon>Pseudomonadota</taxon>
        <taxon>Alphaproteobacteria</taxon>
        <taxon>Rhodospirillales</taxon>
        <taxon>Azospirillaceae</taxon>
        <taxon>Azospirillum</taxon>
    </lineage>
</organism>
<dbReference type="AlphaFoldDB" id="A0A5B0KRA0"/>
<accession>A0A5B0KRA0</accession>
<protein>
    <submittedName>
        <fullName evidence="1">Uncharacterized protein</fullName>
    </submittedName>
</protein>
<dbReference type="Proteomes" id="UP000325333">
    <property type="component" value="Unassembled WGS sequence"/>
</dbReference>
<dbReference type="EMBL" id="VEWN01000010">
    <property type="protein sequence ID" value="KAA1054445.1"/>
    <property type="molecule type" value="Genomic_DNA"/>
</dbReference>
<evidence type="ECO:0000313" key="2">
    <source>
        <dbReference type="Proteomes" id="UP000325333"/>
    </source>
</evidence>
<gene>
    <name evidence="1" type="ORF">FH063_006701</name>
</gene>
<evidence type="ECO:0000313" key="1">
    <source>
        <dbReference type="EMBL" id="KAA1054445.1"/>
    </source>
</evidence>
<dbReference type="RefSeq" id="WP_149650637.1">
    <property type="nucleotide sequence ID" value="NZ_VEWN01000010.1"/>
</dbReference>
<reference evidence="1 2" key="1">
    <citation type="submission" date="2019-07" db="EMBL/GenBank/DDBJ databases">
        <title>Genome sequencing of the stress-tolerant strain Azospirillum brasilense Az19.</title>
        <authorList>
            <person name="Maroniche G.A."/>
            <person name="Garcia J.E."/>
            <person name="Pagnussat L."/>
            <person name="Amenta M."/>
            <person name="Creus C.M."/>
        </authorList>
    </citation>
    <scope>NUCLEOTIDE SEQUENCE [LARGE SCALE GENOMIC DNA]</scope>
    <source>
        <strain evidence="1 2">Az19</strain>
    </source>
</reference>
<name>A0A5B0KRA0_9PROT</name>
<proteinExistence type="predicted"/>